<feature type="transmembrane region" description="Helical" evidence="6">
    <location>
        <begin position="189"/>
        <end position="212"/>
    </location>
</feature>
<feature type="transmembrane region" description="Helical" evidence="6">
    <location>
        <begin position="423"/>
        <end position="442"/>
    </location>
</feature>
<comment type="subcellular location">
    <subcellularLocation>
        <location evidence="1">Membrane</location>
        <topology evidence="1">Multi-pass membrane protein</topology>
    </subcellularLocation>
</comment>
<protein>
    <recommendedName>
        <fullName evidence="7">Amino acid transporter transmembrane domain-containing protein</fullName>
    </recommendedName>
</protein>
<evidence type="ECO:0000256" key="6">
    <source>
        <dbReference type="SAM" id="Phobius"/>
    </source>
</evidence>
<evidence type="ECO:0000256" key="1">
    <source>
        <dbReference type="ARBA" id="ARBA00004141"/>
    </source>
</evidence>
<feature type="domain" description="Amino acid transporter transmembrane" evidence="7">
    <location>
        <begin position="54"/>
        <end position="443"/>
    </location>
</feature>
<dbReference type="PANTHER" id="PTHR22950">
    <property type="entry name" value="AMINO ACID TRANSPORTER"/>
    <property type="match status" value="1"/>
</dbReference>
<evidence type="ECO:0000256" key="3">
    <source>
        <dbReference type="ARBA" id="ARBA00022989"/>
    </source>
</evidence>
<comment type="caution">
    <text evidence="8">The sequence shown here is derived from an EMBL/GenBank/DDBJ whole genome shotgun (WGS) entry which is preliminary data.</text>
</comment>
<feature type="transmembrane region" description="Helical" evidence="6">
    <location>
        <begin position="267"/>
        <end position="293"/>
    </location>
</feature>
<evidence type="ECO:0000256" key="4">
    <source>
        <dbReference type="ARBA" id="ARBA00023136"/>
    </source>
</evidence>
<reference evidence="8" key="1">
    <citation type="submission" date="2023-10" db="EMBL/GenBank/DDBJ databases">
        <authorList>
            <person name="Chen Y."/>
            <person name="Shah S."/>
            <person name="Dougan E. K."/>
            <person name="Thang M."/>
            <person name="Chan C."/>
        </authorList>
    </citation>
    <scope>NUCLEOTIDE SEQUENCE [LARGE SCALE GENOMIC DNA]</scope>
</reference>
<evidence type="ECO:0000313" key="8">
    <source>
        <dbReference type="EMBL" id="CAK0885978.1"/>
    </source>
</evidence>
<evidence type="ECO:0000256" key="5">
    <source>
        <dbReference type="SAM" id="MobiDB-lite"/>
    </source>
</evidence>
<dbReference type="Gene3D" id="1.20.1740.10">
    <property type="entry name" value="Amino acid/polyamine transporter I"/>
    <property type="match status" value="1"/>
</dbReference>
<evidence type="ECO:0000256" key="2">
    <source>
        <dbReference type="ARBA" id="ARBA00022692"/>
    </source>
</evidence>
<evidence type="ECO:0000259" key="7">
    <source>
        <dbReference type="Pfam" id="PF01490"/>
    </source>
</evidence>
<keyword evidence="9" id="KW-1185">Reference proteome</keyword>
<dbReference type="EMBL" id="CAUYUJ010018739">
    <property type="protein sequence ID" value="CAK0885978.1"/>
    <property type="molecule type" value="Genomic_DNA"/>
</dbReference>
<name>A0ABN9WKL9_9DINO</name>
<feature type="transmembrane region" description="Helical" evidence="6">
    <location>
        <begin position="232"/>
        <end position="255"/>
    </location>
</feature>
<feature type="region of interest" description="Disordered" evidence="5">
    <location>
        <begin position="467"/>
        <end position="487"/>
    </location>
</feature>
<dbReference type="Pfam" id="PF01490">
    <property type="entry name" value="Aa_trans"/>
    <property type="match status" value="1"/>
</dbReference>
<feature type="transmembrane region" description="Helical" evidence="6">
    <location>
        <begin position="387"/>
        <end position="407"/>
    </location>
</feature>
<feature type="transmembrane region" description="Helical" evidence="6">
    <location>
        <begin position="313"/>
        <end position="332"/>
    </location>
</feature>
<accession>A0ABN9WKL9</accession>
<organism evidence="8 9">
    <name type="scientific">Prorocentrum cordatum</name>
    <dbReference type="NCBI Taxonomy" id="2364126"/>
    <lineage>
        <taxon>Eukaryota</taxon>
        <taxon>Sar</taxon>
        <taxon>Alveolata</taxon>
        <taxon>Dinophyceae</taxon>
        <taxon>Prorocentrales</taxon>
        <taxon>Prorocentraceae</taxon>
        <taxon>Prorocentrum</taxon>
    </lineage>
</organism>
<evidence type="ECO:0000313" key="9">
    <source>
        <dbReference type="Proteomes" id="UP001189429"/>
    </source>
</evidence>
<feature type="transmembrane region" description="Helical" evidence="6">
    <location>
        <begin position="358"/>
        <end position="381"/>
    </location>
</feature>
<feature type="compositionally biased region" description="Basic and acidic residues" evidence="5">
    <location>
        <begin position="467"/>
        <end position="477"/>
    </location>
</feature>
<keyword evidence="4 6" id="KW-0472">Membrane</keyword>
<dbReference type="Proteomes" id="UP001189429">
    <property type="component" value="Unassembled WGS sequence"/>
</dbReference>
<keyword evidence="3 6" id="KW-1133">Transmembrane helix</keyword>
<sequence length="549" mass="57608">MELAAHQAAVIGAAHACASEPPAAGFRAGHAEAAQDDERVGFAIGGAVPTGPRRSEWHHTALLVVADVVGTGVLSLPGHFGALGWLPGLLLLAGCALLNLYTGMLLVQCKLWYPRVRSLGELAAEVAGPRIAALTHGVVYGYIFLGCGNYLLVLSKSLQSIWPQLCRPHAGVAGMACLFLPNHLRTLTAIAPLSVFSNFTIVVAIAICLGAASRGVAPPAAGSSAPLVAPALAPWSAFSALSGSIFAFSGQKIYLEIMSEMRDVARFAQALCAAMASILVLYVLACVRTYAVWGLDSPAYLLDVLRGGEKKVAGMLMFLHVLISFTISQQVLNRAIHDRIAPGQPKALADPEGTRSRLLWSLLTTTTMLCAWAVANLVPFFADFVDLVGALASAPLSFLLPAALFAAAHRRRSGRVGLGRRDALLVPVCCLVTVLIMVFGTASSAGSLQAHFHDRGAPFSCLAEQPGEERAAREHPSPKRGPGGTQRRLVGLPVNFGGLACSPSGPFKQPSAWGAAHLICCASFSSATSVKHAWGKAEHLFGGKRSSPW</sequence>
<gene>
    <name evidence="8" type="ORF">PCOR1329_LOCUS67447</name>
</gene>
<dbReference type="PANTHER" id="PTHR22950:SF461">
    <property type="entry name" value="AMINO ACID TRANSPORTER TRANSMEMBRANE DOMAIN-CONTAINING PROTEIN"/>
    <property type="match status" value="1"/>
</dbReference>
<feature type="transmembrane region" description="Helical" evidence="6">
    <location>
        <begin position="86"/>
        <end position="107"/>
    </location>
</feature>
<dbReference type="InterPro" id="IPR013057">
    <property type="entry name" value="AA_transpt_TM"/>
</dbReference>
<proteinExistence type="predicted"/>
<keyword evidence="2 6" id="KW-0812">Transmembrane</keyword>